<evidence type="ECO:0000313" key="5">
    <source>
        <dbReference type="Proteomes" id="UP001139028"/>
    </source>
</evidence>
<keyword evidence="5" id="KW-1185">Reference proteome</keyword>
<dbReference type="InterPro" id="IPR041698">
    <property type="entry name" value="Methyltransf_25"/>
</dbReference>
<dbReference type="PANTHER" id="PTHR43861:SF1">
    <property type="entry name" value="TRANS-ACONITATE 2-METHYLTRANSFERASE"/>
    <property type="match status" value="1"/>
</dbReference>
<reference evidence="4" key="1">
    <citation type="journal article" date="2022" name="Arch. Microbiol.">
        <title>Microbulbifer okhotskensis sp. nov., isolated from a deep bottom sediment of the Okhotsk Sea.</title>
        <authorList>
            <person name="Romanenko L."/>
            <person name="Kurilenko V."/>
            <person name="Otstavnykh N."/>
            <person name="Velansky P."/>
            <person name="Isaeva M."/>
            <person name="Mikhailov V."/>
        </authorList>
    </citation>
    <scope>NUCLEOTIDE SEQUENCE</scope>
    <source>
        <strain evidence="4">OS29</strain>
    </source>
</reference>
<accession>A0A9X2EKD9</accession>
<evidence type="ECO:0000256" key="2">
    <source>
        <dbReference type="ARBA" id="ARBA00022679"/>
    </source>
</evidence>
<dbReference type="InterPro" id="IPR029063">
    <property type="entry name" value="SAM-dependent_MTases_sf"/>
</dbReference>
<protein>
    <submittedName>
        <fullName evidence="4">Methyltransferase domain-containing protein</fullName>
    </submittedName>
</protein>
<dbReference type="PANTHER" id="PTHR43861">
    <property type="entry name" value="TRANS-ACONITATE 2-METHYLTRANSFERASE-RELATED"/>
    <property type="match status" value="1"/>
</dbReference>
<evidence type="ECO:0000259" key="3">
    <source>
        <dbReference type="Pfam" id="PF13649"/>
    </source>
</evidence>
<name>A0A9X2EKD9_9GAMM</name>
<dbReference type="Pfam" id="PF13649">
    <property type="entry name" value="Methyltransf_25"/>
    <property type="match status" value="1"/>
</dbReference>
<feature type="domain" description="Methyltransferase" evidence="3">
    <location>
        <begin position="41"/>
        <end position="133"/>
    </location>
</feature>
<organism evidence="4 5">
    <name type="scientific">Microbulbifer okhotskensis</name>
    <dbReference type="NCBI Taxonomy" id="2926617"/>
    <lineage>
        <taxon>Bacteria</taxon>
        <taxon>Pseudomonadati</taxon>
        <taxon>Pseudomonadota</taxon>
        <taxon>Gammaproteobacteria</taxon>
        <taxon>Cellvibrionales</taxon>
        <taxon>Microbulbiferaceae</taxon>
        <taxon>Microbulbifer</taxon>
    </lineage>
</organism>
<proteinExistence type="predicted"/>
<dbReference type="EMBL" id="JALBWM010000015">
    <property type="protein sequence ID" value="MCO1333842.1"/>
    <property type="molecule type" value="Genomic_DNA"/>
</dbReference>
<evidence type="ECO:0000256" key="1">
    <source>
        <dbReference type="ARBA" id="ARBA00022603"/>
    </source>
</evidence>
<keyword evidence="2" id="KW-0808">Transferase</keyword>
<dbReference type="Gene3D" id="3.40.50.150">
    <property type="entry name" value="Vaccinia Virus protein VP39"/>
    <property type="match status" value="1"/>
</dbReference>
<gene>
    <name evidence="4" type="ORF">MO867_05755</name>
</gene>
<dbReference type="SUPFAM" id="SSF53335">
    <property type="entry name" value="S-adenosyl-L-methionine-dependent methyltransferases"/>
    <property type="match status" value="1"/>
</dbReference>
<dbReference type="CDD" id="cd02440">
    <property type="entry name" value="AdoMet_MTases"/>
    <property type="match status" value="1"/>
</dbReference>
<dbReference type="GO" id="GO:0008168">
    <property type="term" value="F:methyltransferase activity"/>
    <property type="evidence" value="ECO:0007669"/>
    <property type="project" value="UniProtKB-KW"/>
</dbReference>
<dbReference type="Proteomes" id="UP001139028">
    <property type="component" value="Unassembled WGS sequence"/>
</dbReference>
<sequence>MNNPIRHDKWTATEYVNASDMQWRHAMEAIRWIDYRNASRILDVGCGDGRVTHYIAENLHRGKVIGIDLTEDMVRYAREKYAREKNLFFQKMSADEIEFDQCFDIIFSFSCLHWVADQAKVWDSFYKILKEDGKGIIGFQVGHENFWDTVSDFQNNSQWQAHFTGFRDPYNHYILADMKAVIERAGFYIPRMDEIHHVENFGTPETLMTFFLSWVPQFRHLSPPKRELFAQQVMDAYYQKISPKMCERAGVRIKRYIIEVEK</sequence>
<comment type="caution">
    <text evidence="4">The sequence shown here is derived from an EMBL/GenBank/DDBJ whole genome shotgun (WGS) entry which is preliminary data.</text>
</comment>
<dbReference type="RefSeq" id="WP_252465287.1">
    <property type="nucleotide sequence ID" value="NZ_JALBWM010000015.1"/>
</dbReference>
<evidence type="ECO:0000313" key="4">
    <source>
        <dbReference type="EMBL" id="MCO1333842.1"/>
    </source>
</evidence>
<dbReference type="GO" id="GO:0032259">
    <property type="term" value="P:methylation"/>
    <property type="evidence" value="ECO:0007669"/>
    <property type="project" value="UniProtKB-KW"/>
</dbReference>
<dbReference type="AlphaFoldDB" id="A0A9X2EKD9"/>
<keyword evidence="1 4" id="KW-0489">Methyltransferase</keyword>